<dbReference type="Pfam" id="PF13432">
    <property type="entry name" value="TPR_16"/>
    <property type="match status" value="1"/>
</dbReference>
<dbReference type="PROSITE" id="PS51257">
    <property type="entry name" value="PROKAR_LIPOPROTEIN"/>
    <property type="match status" value="1"/>
</dbReference>
<dbReference type="InterPro" id="IPR011990">
    <property type="entry name" value="TPR-like_helical_dom_sf"/>
</dbReference>
<feature type="domain" description="Peptidase C39-like" evidence="2">
    <location>
        <begin position="44"/>
        <end position="156"/>
    </location>
</feature>
<reference evidence="3 4" key="1">
    <citation type="submission" date="2018-07" db="EMBL/GenBank/DDBJ databases">
        <title>Pseudomonas laoshanensis sp. nov., isolated from soil.</title>
        <authorList>
            <person name="Sun J."/>
            <person name="Yu L."/>
            <person name="Wang M."/>
            <person name="Zhang C."/>
        </authorList>
    </citation>
    <scope>NUCLEOTIDE SEQUENCE [LARGE SCALE GENOMIC DNA]</scope>
    <source>
        <strain evidence="3 4">Y22</strain>
    </source>
</reference>
<dbReference type="Proteomes" id="UP000463138">
    <property type="component" value="Unassembled WGS sequence"/>
</dbReference>
<dbReference type="NCBIfam" id="NF033920">
    <property type="entry name" value="C39_PA2778_fam"/>
    <property type="match status" value="1"/>
</dbReference>
<sequence>MRRLTHLVVLLGLAALLSACASRPTAVPSPESLADLPASTYLDQVPFHAQDAYQCGPAALAMVLNHRGLPDTPDQLKDRVYIPERKGTLQVELVSASRERDLLVYPVEGELKAVMAQVDAGNPVLIMQNLAFNWFPQWHYAVVVGYDLEKREMIVHSGLSEAQREPFKVFMRTWDRADRWARVMLPPHQLPADAQPLVYLQAASDLEQTGRLDSARQAYATALSTWPEQPSARFGLGNVAWAQKQPDISVEHFRTLVTDFPDFKPGWNNLAVALEATGCAASARAAQACASETVSPSSAVPESGRCAIPRCTD</sequence>
<accession>A0A7V7KYQ3</accession>
<comment type="caution">
    <text evidence="3">The sequence shown here is derived from an EMBL/GenBank/DDBJ whole genome shotgun (WGS) entry which is preliminary data.</text>
</comment>
<evidence type="ECO:0000313" key="3">
    <source>
        <dbReference type="EMBL" id="KAA0696434.1"/>
    </source>
</evidence>
<feature type="chain" id="PRO_5031256238" evidence="1">
    <location>
        <begin position="22"/>
        <end position="313"/>
    </location>
</feature>
<gene>
    <name evidence="3" type="ORF">DT594_03570</name>
</gene>
<evidence type="ECO:0000259" key="2">
    <source>
        <dbReference type="Pfam" id="PF13529"/>
    </source>
</evidence>
<proteinExistence type="predicted"/>
<protein>
    <submittedName>
        <fullName evidence="3">Tetratricopeptide repeat protein</fullName>
    </submittedName>
</protein>
<dbReference type="CDD" id="cd02549">
    <property type="entry name" value="Peptidase_C39A"/>
    <property type="match status" value="1"/>
</dbReference>
<dbReference type="EMBL" id="QOVF01000001">
    <property type="protein sequence ID" value="KAA0696434.1"/>
    <property type="molecule type" value="Genomic_DNA"/>
</dbReference>
<dbReference type="Gene3D" id="1.25.40.10">
    <property type="entry name" value="Tetratricopeptide repeat domain"/>
    <property type="match status" value="1"/>
</dbReference>
<dbReference type="AlphaFoldDB" id="A0A7V7KYQ3"/>
<name>A0A7V7KYQ3_9GAMM</name>
<dbReference type="Gene3D" id="3.90.70.10">
    <property type="entry name" value="Cysteine proteinases"/>
    <property type="match status" value="1"/>
</dbReference>
<dbReference type="InterPro" id="IPR039564">
    <property type="entry name" value="Peptidase_C39-like"/>
</dbReference>
<dbReference type="OrthoDB" id="5611441at2"/>
<keyword evidence="4" id="KW-1185">Reference proteome</keyword>
<organism evidence="3 4">
    <name type="scientific">Halopseudomonas laoshanensis</name>
    <dbReference type="NCBI Taxonomy" id="2268758"/>
    <lineage>
        <taxon>Bacteria</taxon>
        <taxon>Pseudomonadati</taxon>
        <taxon>Pseudomonadota</taxon>
        <taxon>Gammaproteobacteria</taxon>
        <taxon>Pseudomonadales</taxon>
        <taxon>Pseudomonadaceae</taxon>
        <taxon>Halopseudomonas</taxon>
    </lineage>
</organism>
<evidence type="ECO:0000313" key="4">
    <source>
        <dbReference type="Proteomes" id="UP000463138"/>
    </source>
</evidence>
<feature type="signal peptide" evidence="1">
    <location>
        <begin position="1"/>
        <end position="21"/>
    </location>
</feature>
<keyword evidence="1" id="KW-0732">Signal</keyword>
<evidence type="ECO:0000256" key="1">
    <source>
        <dbReference type="SAM" id="SignalP"/>
    </source>
</evidence>
<dbReference type="SUPFAM" id="SSF48452">
    <property type="entry name" value="TPR-like"/>
    <property type="match status" value="1"/>
</dbReference>
<dbReference type="InterPro" id="IPR039563">
    <property type="entry name" value="Peptidase_C39_single_dom"/>
</dbReference>
<dbReference type="Pfam" id="PF13529">
    <property type="entry name" value="Peptidase_C39_2"/>
    <property type="match status" value="1"/>
</dbReference>